<dbReference type="Gene3D" id="3.60.15.10">
    <property type="entry name" value="Ribonuclease Z/Hydroxyacylglutathione hydrolase-like"/>
    <property type="match status" value="1"/>
</dbReference>
<dbReference type="SUPFAM" id="SSF56281">
    <property type="entry name" value="Metallo-hydrolase/oxidoreductase"/>
    <property type="match status" value="1"/>
</dbReference>
<dbReference type="PANTHER" id="PTHR23131">
    <property type="entry name" value="ENDORIBONUCLEASE LACTB2"/>
    <property type="match status" value="1"/>
</dbReference>
<organism evidence="2 3">
    <name type="scientific">Donghicola eburneus</name>
    <dbReference type="NCBI Taxonomy" id="393278"/>
    <lineage>
        <taxon>Bacteria</taxon>
        <taxon>Pseudomonadati</taxon>
        <taxon>Pseudomonadota</taxon>
        <taxon>Alphaproteobacteria</taxon>
        <taxon>Rhodobacterales</taxon>
        <taxon>Roseobacteraceae</taxon>
        <taxon>Donghicola</taxon>
    </lineage>
</organism>
<dbReference type="AlphaFoldDB" id="A0A1M4N138"/>
<dbReference type="CDD" id="cd16278">
    <property type="entry name" value="metallo-hydrolase-like_MBL-fold"/>
    <property type="match status" value="1"/>
</dbReference>
<keyword evidence="3" id="KW-1185">Reference proteome</keyword>
<dbReference type="Pfam" id="PF00753">
    <property type="entry name" value="Lactamase_B"/>
    <property type="match status" value="1"/>
</dbReference>
<evidence type="ECO:0000313" key="2">
    <source>
        <dbReference type="EMBL" id="SCM67695.1"/>
    </source>
</evidence>
<dbReference type="Gene3D" id="1.10.10.10">
    <property type="entry name" value="Winged helix-like DNA-binding domain superfamily/Winged helix DNA-binding domain"/>
    <property type="match status" value="1"/>
</dbReference>
<gene>
    <name evidence="2" type="ORF">KARMA_1898</name>
</gene>
<dbReference type="Proteomes" id="UP000184085">
    <property type="component" value="Unassembled WGS sequence"/>
</dbReference>
<proteinExistence type="predicted"/>
<dbReference type="Pfam" id="PF17778">
    <property type="entry name" value="WHD_BLACT"/>
    <property type="match status" value="1"/>
</dbReference>
<dbReference type="EMBL" id="FMJB01000047">
    <property type="protein sequence ID" value="SCM67695.1"/>
    <property type="molecule type" value="Genomic_DNA"/>
</dbReference>
<accession>A0A1M4N138</accession>
<dbReference type="GO" id="GO:0016787">
    <property type="term" value="F:hydrolase activity"/>
    <property type="evidence" value="ECO:0007669"/>
    <property type="project" value="UniProtKB-KW"/>
</dbReference>
<feature type="domain" description="Metallo-beta-lactamase" evidence="1">
    <location>
        <begin position="33"/>
        <end position="213"/>
    </location>
</feature>
<keyword evidence="2" id="KW-0378">Hydrolase</keyword>
<dbReference type="InterPro" id="IPR036388">
    <property type="entry name" value="WH-like_DNA-bd_sf"/>
</dbReference>
<evidence type="ECO:0000313" key="3">
    <source>
        <dbReference type="Proteomes" id="UP000184085"/>
    </source>
</evidence>
<dbReference type="InterPro" id="IPR001279">
    <property type="entry name" value="Metallo-B-lactamas"/>
</dbReference>
<dbReference type="RefSeq" id="WP_072706335.1">
    <property type="nucleotide sequence ID" value="NZ_FMJB01000047.1"/>
</dbReference>
<reference evidence="3" key="1">
    <citation type="submission" date="2016-09" db="EMBL/GenBank/DDBJ databases">
        <authorList>
            <person name="Wibberg D."/>
        </authorList>
    </citation>
    <scope>NUCLEOTIDE SEQUENCE [LARGE SCALE GENOMIC DNA]</scope>
</reference>
<dbReference type="PANTHER" id="PTHR23131:SF0">
    <property type="entry name" value="ENDORIBONUCLEASE LACTB2"/>
    <property type="match status" value="1"/>
</dbReference>
<dbReference type="InterPro" id="IPR036866">
    <property type="entry name" value="RibonucZ/Hydroxyglut_hydro"/>
</dbReference>
<dbReference type="SMART" id="SM00849">
    <property type="entry name" value="Lactamase_B"/>
    <property type="match status" value="1"/>
</dbReference>
<protein>
    <submittedName>
        <fullName evidence="2">MBL fold metallo-hydrolase</fullName>
    </submittedName>
</protein>
<dbReference type="InterPro" id="IPR050662">
    <property type="entry name" value="Sec-metab_biosynth-thioest"/>
</dbReference>
<sequence>MAYTPPPAGDCVSLEQDVRCILAPNPSPMTFHGTNTYLLGRGGICVIDPGPDLSTHRDAILRALGPSEQIVAILCTHAHLDHTPLAARLSTDTGAPVYAYGTALAGESQAMSQLRQTGGLGGGEGIDHAFTPDETLSDGQEITLGGMTIQAIWTPGHLSNHLCFAQGDRVFSGDHVMDWATSMISPPDGDLTAFMSSLDKLKGTSARVFYPGHGAPVADPAARVSELYAHRKTREAQIIAALATQSGTAEDLAKRIYTDIAPALIPAATRNVLAHLIALCDQAKARHIGHLTETAEFEAK</sequence>
<name>A0A1M4N138_9RHOB</name>
<evidence type="ECO:0000259" key="1">
    <source>
        <dbReference type="SMART" id="SM00849"/>
    </source>
</evidence>
<dbReference type="InterPro" id="IPR041516">
    <property type="entry name" value="LACTB2_WH"/>
</dbReference>